<dbReference type="SUPFAM" id="SSF50978">
    <property type="entry name" value="WD40 repeat-like"/>
    <property type="match status" value="1"/>
</dbReference>
<dbReference type="GeneID" id="36380776"/>
<protein>
    <submittedName>
        <fullName evidence="3">BEACH domain and WD40 repeat and WD40/YVTN repeat-like-containing domain and WD40-repeat-containing domain-containing protein</fullName>
    </submittedName>
</protein>
<dbReference type="SUPFAM" id="SSF81837">
    <property type="entry name" value="BEACH domain"/>
    <property type="match status" value="1"/>
</dbReference>
<dbReference type="InterPro" id="IPR000409">
    <property type="entry name" value="BEACH_dom"/>
</dbReference>
<dbReference type="InterPro" id="IPR036322">
    <property type="entry name" value="WD40_repeat_dom_sf"/>
</dbReference>
<dbReference type="PROSITE" id="PS50197">
    <property type="entry name" value="BEACH"/>
    <property type="match status" value="1"/>
</dbReference>
<reference evidence="5" key="3">
    <citation type="submission" date="2020-12" db="UniProtKB">
        <authorList>
            <consortium name="WormBaseParasite"/>
        </authorList>
    </citation>
    <scope>IDENTIFICATION</scope>
</reference>
<feature type="repeat" description="WD" evidence="1">
    <location>
        <begin position="1123"/>
        <end position="1164"/>
    </location>
</feature>
<dbReference type="WBParaSite" id="SRAE_2000306300.1">
    <property type="protein sequence ID" value="SRAE_2000306300.1"/>
    <property type="gene ID" value="WBGene00263283"/>
</dbReference>
<evidence type="ECO:0000313" key="3">
    <source>
        <dbReference type="EMBL" id="CEF68406.1"/>
    </source>
</evidence>
<feature type="domain" description="BEACH" evidence="2">
    <location>
        <begin position="238"/>
        <end position="500"/>
    </location>
</feature>
<gene>
    <name evidence="3 5 6" type="ORF">SRAE_2000306300</name>
</gene>
<dbReference type="PROSITE" id="PS50082">
    <property type="entry name" value="WD_REPEATS_2"/>
    <property type="match status" value="1"/>
</dbReference>
<evidence type="ECO:0000313" key="6">
    <source>
        <dbReference type="WormBase" id="SRAE_2000306300"/>
    </source>
</evidence>
<dbReference type="Pfam" id="PF00400">
    <property type="entry name" value="WD40"/>
    <property type="match status" value="1"/>
</dbReference>
<dbReference type="Gene3D" id="2.130.10.10">
    <property type="entry name" value="YVTN repeat-like/Quinoprotein amine dehydrogenase"/>
    <property type="match status" value="1"/>
</dbReference>
<dbReference type="SMART" id="SM00320">
    <property type="entry name" value="WD40"/>
    <property type="match status" value="4"/>
</dbReference>
<dbReference type="InterPro" id="IPR036372">
    <property type="entry name" value="BEACH_dom_sf"/>
</dbReference>
<organism evidence="3">
    <name type="scientific">Strongyloides ratti</name>
    <name type="common">Parasitic roundworm</name>
    <dbReference type="NCBI Taxonomy" id="34506"/>
    <lineage>
        <taxon>Eukaryota</taxon>
        <taxon>Metazoa</taxon>
        <taxon>Ecdysozoa</taxon>
        <taxon>Nematoda</taxon>
        <taxon>Chromadorea</taxon>
        <taxon>Rhabditida</taxon>
        <taxon>Tylenchina</taxon>
        <taxon>Panagrolaimomorpha</taxon>
        <taxon>Strongyloidoidea</taxon>
        <taxon>Strongyloididae</taxon>
        <taxon>Strongyloides</taxon>
    </lineage>
</organism>
<keyword evidence="4" id="KW-1185">Reference proteome</keyword>
<dbReference type="PROSITE" id="PS50294">
    <property type="entry name" value="WD_REPEATS_REGION"/>
    <property type="match status" value="1"/>
</dbReference>
<accession>A0A090LF35</accession>
<name>A0A090LF35_STRRB</name>
<dbReference type="OrthoDB" id="29306at2759"/>
<dbReference type="STRING" id="34506.A0A090LF35"/>
<dbReference type="Pfam" id="PF02138">
    <property type="entry name" value="Beach"/>
    <property type="match status" value="1"/>
</dbReference>
<evidence type="ECO:0000313" key="5">
    <source>
        <dbReference type="WBParaSite" id="SRAE_2000306300.1"/>
    </source>
</evidence>
<dbReference type="PANTHER" id="PTHR46866">
    <property type="entry name" value="GH12955P"/>
    <property type="match status" value="1"/>
</dbReference>
<dbReference type="Gene3D" id="1.10.1540.10">
    <property type="entry name" value="BEACH domain"/>
    <property type="match status" value="1"/>
</dbReference>
<dbReference type="WormBase" id="SRAE_2000306300">
    <property type="protein sequence ID" value="SRP08439"/>
    <property type="gene ID" value="WBGene00263283"/>
</dbReference>
<dbReference type="InterPro" id="IPR015943">
    <property type="entry name" value="WD40/YVTN_repeat-like_dom_sf"/>
</dbReference>
<dbReference type="CDD" id="cd06071">
    <property type="entry name" value="Beach"/>
    <property type="match status" value="1"/>
</dbReference>
<dbReference type="SMART" id="SM01026">
    <property type="entry name" value="Beach"/>
    <property type="match status" value="1"/>
</dbReference>
<evidence type="ECO:0000313" key="4">
    <source>
        <dbReference type="Proteomes" id="UP000035682"/>
    </source>
</evidence>
<dbReference type="InterPro" id="IPR001680">
    <property type="entry name" value="WD40_rpt"/>
</dbReference>
<reference evidence="3" key="2">
    <citation type="submission" date="2014-09" db="EMBL/GenBank/DDBJ databases">
        <authorList>
            <person name="Aslett A.Martin."/>
        </authorList>
    </citation>
    <scope>NUCLEOTIDE SEQUENCE</scope>
    <source>
        <strain evidence="3">ED321 Heterogonic</strain>
    </source>
</reference>
<dbReference type="EMBL" id="LN609529">
    <property type="protein sequence ID" value="CEF68406.1"/>
    <property type="molecule type" value="Genomic_DNA"/>
</dbReference>
<evidence type="ECO:0000259" key="2">
    <source>
        <dbReference type="PROSITE" id="PS50197"/>
    </source>
</evidence>
<dbReference type="RefSeq" id="XP_024507606.1">
    <property type="nucleotide sequence ID" value="XM_024654212.1"/>
</dbReference>
<dbReference type="OMA" id="VTFITVQ"/>
<dbReference type="CTD" id="36380776"/>
<proteinExistence type="predicted"/>
<dbReference type="PANTHER" id="PTHR46866:SF1">
    <property type="entry name" value="GH12955P"/>
    <property type="match status" value="1"/>
</dbReference>
<reference evidence="4" key="1">
    <citation type="submission" date="2014-09" db="EMBL/GenBank/DDBJ databases">
        <authorList>
            <person name="Martin A.A."/>
        </authorList>
    </citation>
    <scope>NUCLEOTIDE SEQUENCE</scope>
    <source>
        <strain evidence="4">ED321</strain>
    </source>
</reference>
<dbReference type="Proteomes" id="UP000035682">
    <property type="component" value="Unplaced"/>
</dbReference>
<sequence length="1423" mass="164712">MDKSTTLALAERCKILSSGTYTININDIPYHIKIETLPLSIDFNKNIQRMMSDYFTHIKNNAAKEGICENKIIQLKNNETKYHEISPISIDSMFELGKRLSLSWYDDTNTNEDLKFLWRPLITKTQILPLICIIKTNKEYIFIKLIDNEFIYNIKKISLFSYQNYDIFSQQFHLIICQMLNIFYSLSIKGIFPVYNLNDFIANKNLWFQLNLIDIIKNISNDCINFEKKIVPSSVIVDINQNSWSLEELTKLWRHRKLSNFDYIIKLNEFAGRTKDDLNYYPIMPWVCDFTSETGGWRCLDKTKYRIVKGDDQLKEQYNRFPSHHIPELLSDICVMSYRARVESKEKLCQIVRRNWEPNEYPRSIEKMYTWSPDECIPEFYSDPKIFCSIHEDMNNLELPYWTKTEEQFIKWHKDMLESEEVSENLHKWIDLTFGYLLTGQNAVDALNVHLSYIRKSDDILRTYGVVQLFTSPHPKRFPQSNRGEIIEFLPLYNDYLPSDENLTVYKEGENFNLKQLLIDIYSSNDFVPIYVESSLTSIAVCIVELCLPENCRDLLENAPFEQRLKRARFLFNDCFYKLPRNLASTLKKFLFNNIPSTITSNPLEVRNPLINHFNLSESAYVANLLLLRYYSIKYKWKIAVIKNEKEKCRELVKNQVDILWELIGIEGFDSLWVDLFISLITINEHALSVCFLLFSRVTTCDKIYHPKLIAAVKKLYDDFNLQHDPSIIKLLDRRFLLQLCIRFGTRIFTKTFLKPIIKKILYSSDPGVITVAKESSIWLAKRFGPIITVSTLIPELLKLFEHCYTKVEDIFEVNLDIVVNGDENVSNITDVLIEITVMYGPSIIINCFLPYFKQLFLQASTQRLIQTQESLIISSNHFLLLMCNCLFDNQLMDNLHTIIDDILLPAVKILSSSVITFSSTSSRRLYASKLLKWLHLLACRIGSEIVQRFMQHIIQRLFCNFSIIYSISDTDGIVIDSKNSTPQLLSIFDTKFAKLCLHIFSQICGHRFIQYSLPDSQLIIRLAGGKPSLLSTSLSSTSFSSSPNTSFLENQMNPLKSYCSMDNGNDNIAMSSPFSVTSNINLYERMSNESYSQLTNNYVSAIEKIKEVSSSIDFYQIPLSTFHGHQGSIKKICIMDNENCFISASSDKTIKLWSIKSSEDVSQCQWSYKYHTKSLYDASIIANGGLVASTDGILNIWDPFKGCTLSTLDWCKTTKQNVPITTLSPLTNYTMCLSSISDTLIKLCDVRTGNYLYHICPMNITNNSSQYNIKTMALSPCESKIVASLYNGSVVLCDIRTGKIISLSMQSHSDCYQIEWISMTMFACLFTDHHTSIWTITPRLRLINKLQENASTIIPENPNISKQFMTLYNMNRVKIYTDSETCEIEKKIRSDEITSVICSGARLYMNKMWLFGSSNGIIKLYM</sequence>
<keyword evidence="1" id="KW-0853">WD repeat</keyword>
<evidence type="ECO:0000256" key="1">
    <source>
        <dbReference type="PROSITE-ProRule" id="PRU00221"/>
    </source>
</evidence>